<dbReference type="InterPro" id="IPR050332">
    <property type="entry name" value="GPCR_2"/>
</dbReference>
<gene>
    <name evidence="8" type="ORF">pdam_00008151</name>
</gene>
<keyword evidence="4" id="KW-0812">Transmembrane</keyword>
<dbReference type="InterPro" id="IPR036445">
    <property type="entry name" value="GPCR_2_extracell_dom_sf"/>
</dbReference>
<keyword evidence="6" id="KW-0472">Membrane</keyword>
<comment type="similarity">
    <text evidence="2">Belongs to the G-protein coupled receptor 2 family.</text>
</comment>
<name>A0A3M6TC58_POCDA</name>
<evidence type="ECO:0000256" key="6">
    <source>
        <dbReference type="ARBA" id="ARBA00023136"/>
    </source>
</evidence>
<evidence type="ECO:0000313" key="9">
    <source>
        <dbReference type="Proteomes" id="UP000275408"/>
    </source>
</evidence>
<dbReference type="Pfam" id="PF00002">
    <property type="entry name" value="7tm_2"/>
    <property type="match status" value="1"/>
</dbReference>
<dbReference type="InterPro" id="IPR001879">
    <property type="entry name" value="GPCR_2_extracellular_dom"/>
</dbReference>
<dbReference type="GO" id="GO:0005886">
    <property type="term" value="C:plasma membrane"/>
    <property type="evidence" value="ECO:0007669"/>
    <property type="project" value="UniProtKB-SubCell"/>
</dbReference>
<dbReference type="Proteomes" id="UP000275408">
    <property type="component" value="Unassembled WGS sequence"/>
</dbReference>
<evidence type="ECO:0000256" key="1">
    <source>
        <dbReference type="ARBA" id="ARBA00004651"/>
    </source>
</evidence>
<reference evidence="8 9" key="1">
    <citation type="journal article" date="2018" name="Sci. Rep.">
        <title>Comparative analysis of the Pocillopora damicornis genome highlights role of immune system in coral evolution.</title>
        <authorList>
            <person name="Cunning R."/>
            <person name="Bay R.A."/>
            <person name="Gillette P."/>
            <person name="Baker A.C."/>
            <person name="Traylor-Knowles N."/>
        </authorList>
    </citation>
    <scope>NUCLEOTIDE SEQUENCE [LARGE SCALE GENOMIC DNA]</scope>
    <source>
        <strain evidence="8">RSMAS</strain>
        <tissue evidence="8">Whole animal</tissue>
    </source>
</reference>
<evidence type="ECO:0000313" key="8">
    <source>
        <dbReference type="EMBL" id="RMX38972.1"/>
    </source>
</evidence>
<dbReference type="OrthoDB" id="6022368at2759"/>
<dbReference type="SMART" id="SM00008">
    <property type="entry name" value="HormR"/>
    <property type="match status" value="1"/>
</dbReference>
<feature type="domain" description="G-protein coupled receptors family 2 profile 1" evidence="7">
    <location>
        <begin position="25"/>
        <end position="98"/>
    </location>
</feature>
<dbReference type="AlphaFoldDB" id="A0A3M6TC58"/>
<keyword evidence="3" id="KW-1003">Cell membrane</keyword>
<dbReference type="PROSITE" id="PS50227">
    <property type="entry name" value="G_PROTEIN_RECEP_F2_3"/>
    <property type="match status" value="1"/>
</dbReference>
<evidence type="ECO:0000256" key="4">
    <source>
        <dbReference type="ARBA" id="ARBA00022692"/>
    </source>
</evidence>
<proteinExistence type="inferred from homology"/>
<dbReference type="PANTHER" id="PTHR45620">
    <property type="entry name" value="PDF RECEPTOR-LIKE PROTEIN-RELATED"/>
    <property type="match status" value="1"/>
</dbReference>
<dbReference type="GO" id="GO:0007188">
    <property type="term" value="P:adenylate cyclase-modulating G protein-coupled receptor signaling pathway"/>
    <property type="evidence" value="ECO:0007669"/>
    <property type="project" value="TreeGrafter"/>
</dbReference>
<dbReference type="Gene3D" id="4.10.1240.10">
    <property type="entry name" value="GPCR, family 2, extracellular hormone receptor domain"/>
    <property type="match status" value="1"/>
</dbReference>
<evidence type="ECO:0000256" key="5">
    <source>
        <dbReference type="ARBA" id="ARBA00022989"/>
    </source>
</evidence>
<sequence>MEDKFLLHPTESNDFEAKYNLERSRCHRNPKNYMEDKINITKCNVSFSGACWPEITAGSTFIQPCPSLFFTTGGLIHRRCNASGHWERMNISQCRKLESSQVLNNMKESSCDLLNTTTVCTGVWILNRYFAVAEVTWMTNEAVFLLRLLIRAFDNESYFWYYFFFGWGQYK</sequence>
<dbReference type="EMBL" id="RCHS01003902">
    <property type="protein sequence ID" value="RMX38972.1"/>
    <property type="molecule type" value="Genomic_DNA"/>
</dbReference>
<comment type="caution">
    <text evidence="8">The sequence shown here is derived from an EMBL/GenBank/DDBJ whole genome shotgun (WGS) entry which is preliminary data.</text>
</comment>
<evidence type="ECO:0000259" key="7">
    <source>
        <dbReference type="PROSITE" id="PS50227"/>
    </source>
</evidence>
<dbReference type="SUPFAM" id="SSF111418">
    <property type="entry name" value="Hormone receptor domain"/>
    <property type="match status" value="1"/>
</dbReference>
<accession>A0A3M6TC58</accession>
<comment type="subcellular location">
    <subcellularLocation>
        <location evidence="1">Cell membrane</location>
        <topology evidence="1">Multi-pass membrane protein</topology>
    </subcellularLocation>
</comment>
<protein>
    <recommendedName>
        <fullName evidence="7">G-protein coupled receptors family 2 profile 1 domain-containing protein</fullName>
    </recommendedName>
</protein>
<organism evidence="8 9">
    <name type="scientific">Pocillopora damicornis</name>
    <name type="common">Cauliflower coral</name>
    <name type="synonym">Millepora damicornis</name>
    <dbReference type="NCBI Taxonomy" id="46731"/>
    <lineage>
        <taxon>Eukaryota</taxon>
        <taxon>Metazoa</taxon>
        <taxon>Cnidaria</taxon>
        <taxon>Anthozoa</taxon>
        <taxon>Hexacorallia</taxon>
        <taxon>Scleractinia</taxon>
        <taxon>Astrocoeniina</taxon>
        <taxon>Pocilloporidae</taxon>
        <taxon>Pocillopora</taxon>
    </lineage>
</organism>
<dbReference type="GO" id="GO:0008528">
    <property type="term" value="F:G protein-coupled peptide receptor activity"/>
    <property type="evidence" value="ECO:0007669"/>
    <property type="project" value="TreeGrafter"/>
</dbReference>
<dbReference type="InterPro" id="IPR000832">
    <property type="entry name" value="GPCR_2_secretin-like"/>
</dbReference>
<keyword evidence="9" id="KW-1185">Reference proteome</keyword>
<dbReference type="Pfam" id="PF02793">
    <property type="entry name" value="HRM"/>
    <property type="match status" value="1"/>
</dbReference>
<evidence type="ECO:0000256" key="2">
    <source>
        <dbReference type="ARBA" id="ARBA00005314"/>
    </source>
</evidence>
<keyword evidence="5" id="KW-1133">Transmembrane helix</keyword>
<evidence type="ECO:0000256" key="3">
    <source>
        <dbReference type="ARBA" id="ARBA00022475"/>
    </source>
</evidence>